<evidence type="ECO:0000256" key="1">
    <source>
        <dbReference type="SAM" id="MobiDB-lite"/>
    </source>
</evidence>
<sequence>MGVVVDVQNDEAAIGQMAQASLRSGIRKSGSTTRSPSGSGSTRARADENNAAVDWGVRSTAWTSKGHPARVDEAVDFPPGQAEWKHRSRVITAEEELQFPERLEQAAAVIAAGLPPGNCAC</sequence>
<protein>
    <submittedName>
        <fullName evidence="2">Uncharacterized protein</fullName>
    </submittedName>
</protein>
<organism evidence="2 3">
    <name type="scientific">Geodermatophilus sabuli</name>
    <dbReference type="NCBI Taxonomy" id="1564158"/>
    <lineage>
        <taxon>Bacteria</taxon>
        <taxon>Bacillati</taxon>
        <taxon>Actinomycetota</taxon>
        <taxon>Actinomycetes</taxon>
        <taxon>Geodermatophilales</taxon>
        <taxon>Geodermatophilaceae</taxon>
        <taxon>Geodermatophilus</taxon>
    </lineage>
</organism>
<comment type="caution">
    <text evidence="2">The sequence shown here is derived from an EMBL/GenBank/DDBJ whole genome shotgun (WGS) entry which is preliminary data.</text>
</comment>
<dbReference type="EMBL" id="JAAGWF010000029">
    <property type="protein sequence ID" value="NEK60427.1"/>
    <property type="molecule type" value="Genomic_DNA"/>
</dbReference>
<dbReference type="AlphaFoldDB" id="A0A7K3W950"/>
<evidence type="ECO:0000313" key="3">
    <source>
        <dbReference type="Proteomes" id="UP000470246"/>
    </source>
</evidence>
<keyword evidence="3" id="KW-1185">Reference proteome</keyword>
<feature type="region of interest" description="Disordered" evidence="1">
    <location>
        <begin position="23"/>
        <end position="52"/>
    </location>
</feature>
<evidence type="ECO:0000313" key="2">
    <source>
        <dbReference type="EMBL" id="NEK60427.1"/>
    </source>
</evidence>
<reference evidence="2 3" key="1">
    <citation type="submission" date="2020-02" db="EMBL/GenBank/DDBJ databases">
        <title>Geodermatophilus sabuli CPCC 205279 I12A-02694.</title>
        <authorList>
            <person name="Jiang Z."/>
        </authorList>
    </citation>
    <scope>NUCLEOTIDE SEQUENCE [LARGE SCALE GENOMIC DNA]</scope>
    <source>
        <strain evidence="2 3">I12A-02694</strain>
    </source>
</reference>
<name>A0A7K3W950_9ACTN</name>
<dbReference type="Proteomes" id="UP000470246">
    <property type="component" value="Unassembled WGS sequence"/>
</dbReference>
<dbReference type="RefSeq" id="WP_163484115.1">
    <property type="nucleotide sequence ID" value="NZ_JAAGWF010000029.1"/>
</dbReference>
<feature type="compositionally biased region" description="Low complexity" evidence="1">
    <location>
        <begin position="29"/>
        <end position="43"/>
    </location>
</feature>
<gene>
    <name evidence="2" type="ORF">GCU56_21450</name>
</gene>
<proteinExistence type="predicted"/>
<accession>A0A7K3W950</accession>